<dbReference type="SMART" id="SM00560">
    <property type="entry name" value="LamGL"/>
    <property type="match status" value="1"/>
</dbReference>
<dbReference type="SUPFAM" id="SSF51445">
    <property type="entry name" value="(Trans)glycosidases"/>
    <property type="match status" value="1"/>
</dbReference>
<organism evidence="9">
    <name type="scientific">Cellulosimicrobium sp. ES-005</name>
    <dbReference type="NCBI Taxonomy" id="3163031"/>
    <lineage>
        <taxon>Bacteria</taxon>
        <taxon>Bacillati</taxon>
        <taxon>Actinomycetota</taxon>
        <taxon>Actinomycetes</taxon>
        <taxon>Micrococcales</taxon>
        <taxon>Promicromonosporaceae</taxon>
        <taxon>Cellulosimicrobium</taxon>
    </lineage>
</organism>
<dbReference type="SMART" id="SM00758">
    <property type="entry name" value="PA14"/>
    <property type="match status" value="1"/>
</dbReference>
<dbReference type="InterPro" id="IPR051913">
    <property type="entry name" value="GH2_Domain-Containing"/>
</dbReference>
<dbReference type="Gene3D" id="2.60.120.260">
    <property type="entry name" value="Galactose-binding domain-like"/>
    <property type="match status" value="1"/>
</dbReference>
<keyword evidence="5" id="KW-0326">Glycosidase</keyword>
<proteinExistence type="inferred from homology"/>
<dbReference type="PROSITE" id="PS51820">
    <property type="entry name" value="PA14"/>
    <property type="match status" value="1"/>
</dbReference>
<dbReference type="Gene3D" id="2.60.120.200">
    <property type="match status" value="1"/>
</dbReference>
<dbReference type="GO" id="GO:0005975">
    <property type="term" value="P:carbohydrate metabolic process"/>
    <property type="evidence" value="ECO:0007669"/>
    <property type="project" value="InterPro"/>
</dbReference>
<evidence type="ECO:0000313" key="9">
    <source>
        <dbReference type="EMBL" id="XCH28653.1"/>
    </source>
</evidence>
<dbReference type="GO" id="GO:0004553">
    <property type="term" value="F:hydrolase activity, hydrolyzing O-glycosyl compounds"/>
    <property type="evidence" value="ECO:0007669"/>
    <property type="project" value="InterPro"/>
</dbReference>
<dbReference type="InterPro" id="IPR036156">
    <property type="entry name" value="Beta-gal/glucu_dom_sf"/>
</dbReference>
<dbReference type="InterPro" id="IPR011658">
    <property type="entry name" value="PA14_dom"/>
</dbReference>
<dbReference type="Gene3D" id="3.20.20.80">
    <property type="entry name" value="Glycosidases"/>
    <property type="match status" value="1"/>
</dbReference>
<comment type="similarity">
    <text evidence="1">Belongs to the glycosyl hydrolase 2 family.</text>
</comment>
<evidence type="ECO:0000256" key="1">
    <source>
        <dbReference type="ARBA" id="ARBA00007401"/>
    </source>
</evidence>
<feature type="signal peptide" evidence="7">
    <location>
        <begin position="1"/>
        <end position="33"/>
    </location>
</feature>
<evidence type="ECO:0000256" key="6">
    <source>
        <dbReference type="SAM" id="MobiDB-lite"/>
    </source>
</evidence>
<evidence type="ECO:0000256" key="4">
    <source>
        <dbReference type="ARBA" id="ARBA00023157"/>
    </source>
</evidence>
<feature type="domain" description="PA14" evidence="8">
    <location>
        <begin position="61"/>
        <end position="204"/>
    </location>
</feature>
<evidence type="ECO:0000256" key="3">
    <source>
        <dbReference type="ARBA" id="ARBA00022801"/>
    </source>
</evidence>
<dbReference type="InterPro" id="IPR006102">
    <property type="entry name" value="Ig-like_GH2"/>
</dbReference>
<evidence type="ECO:0000259" key="8">
    <source>
        <dbReference type="PROSITE" id="PS51820"/>
    </source>
</evidence>
<keyword evidence="4" id="KW-1015">Disulfide bond</keyword>
<dbReference type="InterPro" id="IPR008979">
    <property type="entry name" value="Galactose-bd-like_sf"/>
</dbReference>
<keyword evidence="2 7" id="KW-0732">Signal</keyword>
<dbReference type="AlphaFoldDB" id="A0AAU8FVJ5"/>
<dbReference type="InterPro" id="IPR006558">
    <property type="entry name" value="LamG-like"/>
</dbReference>
<feature type="chain" id="PRO_5043380988" evidence="7">
    <location>
        <begin position="34"/>
        <end position="1203"/>
    </location>
</feature>
<dbReference type="Pfam" id="PF13385">
    <property type="entry name" value="Laminin_G_3"/>
    <property type="match status" value="1"/>
</dbReference>
<dbReference type="Gene3D" id="3.90.182.10">
    <property type="entry name" value="Toxin - Anthrax Protective Antigen,domain 1"/>
    <property type="match status" value="1"/>
</dbReference>
<dbReference type="SUPFAM" id="SSF49303">
    <property type="entry name" value="beta-Galactosidase/glucuronidase domain"/>
    <property type="match status" value="1"/>
</dbReference>
<dbReference type="Gene3D" id="2.60.40.10">
    <property type="entry name" value="Immunoglobulins"/>
    <property type="match status" value="1"/>
</dbReference>
<feature type="region of interest" description="Disordered" evidence="6">
    <location>
        <begin position="885"/>
        <end position="926"/>
    </location>
</feature>
<dbReference type="SUPFAM" id="SSF56988">
    <property type="entry name" value="Anthrax protective antigen"/>
    <property type="match status" value="1"/>
</dbReference>
<dbReference type="SUPFAM" id="SSF49899">
    <property type="entry name" value="Concanavalin A-like lectins/glucanases"/>
    <property type="match status" value="1"/>
</dbReference>
<dbReference type="Pfam" id="PF00703">
    <property type="entry name" value="Glyco_hydro_2"/>
    <property type="match status" value="1"/>
</dbReference>
<name>A0AAU8FVJ5_9MICO</name>
<dbReference type="RefSeq" id="WP_353707124.1">
    <property type="nucleotide sequence ID" value="NZ_CP159290.1"/>
</dbReference>
<dbReference type="EMBL" id="CP159290">
    <property type="protein sequence ID" value="XCH28653.1"/>
    <property type="molecule type" value="Genomic_DNA"/>
</dbReference>
<dbReference type="Pfam" id="PF02837">
    <property type="entry name" value="Glyco_hydro_2_N"/>
    <property type="match status" value="1"/>
</dbReference>
<dbReference type="InterPro" id="IPR013783">
    <property type="entry name" value="Ig-like_fold"/>
</dbReference>
<reference evidence="9" key="1">
    <citation type="submission" date="2024-06" db="EMBL/GenBank/DDBJ databases">
        <title>Complete genome sequence of the cellulolytic actinobacterium, Cellulosimicrobium ES-005.</title>
        <authorList>
            <person name="Matthews C.T."/>
            <person name="Underwood K.D."/>
            <person name="Ghanchi K.M."/>
            <person name="Fields S.D."/>
            <person name="Gardner S.G."/>
        </authorList>
    </citation>
    <scope>NUCLEOTIDE SEQUENCE</scope>
    <source>
        <strain evidence="9">ES-005</strain>
    </source>
</reference>
<dbReference type="PANTHER" id="PTHR42732">
    <property type="entry name" value="BETA-GALACTOSIDASE"/>
    <property type="match status" value="1"/>
</dbReference>
<protein>
    <submittedName>
        <fullName evidence="9">LamG-like jellyroll fold domain-containing protein</fullName>
    </submittedName>
</protein>
<dbReference type="InterPro" id="IPR037524">
    <property type="entry name" value="PA14/GLEYA"/>
</dbReference>
<dbReference type="PANTHER" id="PTHR42732:SF2">
    <property type="entry name" value="BETA-MANNOSIDASE"/>
    <property type="match status" value="1"/>
</dbReference>
<sequence length="1203" mass="129047">MQSMTAVAPPRGRPARIVAAALAAALTVPLAVATAVGATATPAATTTDEAGAQDVAAQDLALDNGLKGEYFLSGGPGWPLTDLKATIPDQRIEFPNLVPTFAELTGRGERTSARWTGKITPDYSEAYTFSAIGDNGFRLWIDDRLVIDHWVDDWDVEQTSAPVQLQAGQEYSFRMEMFQNTGGAHLRLRWQSPSQEREIVPTDAFTYPDDFVVFPAQAALESDGTSLNVTFQGAAGGVDESLVDHLKVQVDQLAWPVAQVAAQGDVLGITLAEPVDRASTARLVYDGEGDLTVGGEKVGSLNLPVANGSEFRIQTPWADDFDPTNPLPEYPRPQLTRDAWQNLNGVWQFEAAESDDAVPSGRDLDEEIVVPYAVESALSGIERREDDMFYRRTFEVPQDWAVGSDNRLRINFGAVDYVATVYVNGQQVGTHRGGYEAFSVDVTDALVEGTEQELVVRAVDTTDGSNQAVGKQTLNPGGIFYTPTSGIWQTVWMEPVPAAAIDAVVTTPDVEAGVLAVTAQSASASDDAEVTAVVRDAEGTEVGTVTGAANELLTVEIPDAHLWSPEDPYLYDVDVTLTDGGSTDTVASYAGMRSIEVSEVDGVQRILLNGEKTFLMSTLDQGYWPDGIYTPASDEAYVFDIQAHKDLGFNTLRKHIKVEPARFYYHADTLGLMIWQDIPSGWFNNGDTNPASRVFWEQEMKDIIDQHRSVPSIVGWVTFNEGWGEWNLADTARIGNTIDEYDPSRILNTHSGYNCCASKGDSKTGDIIDWHMYTGPALPKPDATRAAIDGEHGGFSMSVPGHMWPGVSANPYGGVANSEALTDAYVQNTEKLVRPAQCYLSGSVYTEISDVENELNGFYTYDRRVLKMDAARVKDVNERVVAAAKQGSAPVDPGTPGLTGTGRWSFDEGQGTTAADGVGDHAASGTGEWVAGRDGTGSAIHLDGVDDHFTTEGPVVDTTGSYTVSAWVQLDKKPSNWSTIVGQDSTVGASAFYLQYGGGGRWAFSYEGEPRAEYVVEPVIGDWYHVVGVRDAADQKLKLYVNGELVGQSDVCGGTTPSGPLTIGRGQWSGNPVDYWPGTIDDVRVFDRALSDAEVAQVYAGDDGEEPELDVTVTAQTRCLAGKAYVAVRATNGEDVPVDVTLDTPFGTKAFSAVAPGANAYQSFAVRGTSVEAGEATVTASATVDGEQVTAEVVAPYDATTCG</sequence>
<dbReference type="InterPro" id="IPR006104">
    <property type="entry name" value="Glyco_hydro_2_N"/>
</dbReference>
<evidence type="ECO:0000256" key="7">
    <source>
        <dbReference type="SAM" id="SignalP"/>
    </source>
</evidence>
<dbReference type="Pfam" id="PF07691">
    <property type="entry name" value="PA14"/>
    <property type="match status" value="1"/>
</dbReference>
<evidence type="ECO:0000256" key="5">
    <source>
        <dbReference type="ARBA" id="ARBA00023295"/>
    </source>
</evidence>
<dbReference type="SUPFAM" id="SSF49785">
    <property type="entry name" value="Galactose-binding domain-like"/>
    <property type="match status" value="1"/>
</dbReference>
<evidence type="ECO:0000256" key="2">
    <source>
        <dbReference type="ARBA" id="ARBA00022729"/>
    </source>
</evidence>
<accession>A0AAU8FVJ5</accession>
<dbReference type="InterPro" id="IPR017853">
    <property type="entry name" value="GH"/>
</dbReference>
<gene>
    <name evidence="9" type="ORF">ABRQ22_13690</name>
</gene>
<dbReference type="InterPro" id="IPR013320">
    <property type="entry name" value="ConA-like_dom_sf"/>
</dbReference>
<keyword evidence="3" id="KW-0378">Hydrolase</keyword>